<evidence type="ECO:0000313" key="2">
    <source>
        <dbReference type="EMBL" id="MBB5958667.1"/>
    </source>
</evidence>
<dbReference type="InterPro" id="IPR029058">
    <property type="entry name" value="AB_hydrolase_fold"/>
</dbReference>
<dbReference type="RefSeq" id="WP_184694804.1">
    <property type="nucleotide sequence ID" value="NZ_JACHJN010000008.1"/>
</dbReference>
<evidence type="ECO:0000313" key="3">
    <source>
        <dbReference type="Proteomes" id="UP000547510"/>
    </source>
</evidence>
<feature type="domain" description="AB hydrolase-1" evidence="1">
    <location>
        <begin position="23"/>
        <end position="230"/>
    </location>
</feature>
<keyword evidence="3" id="KW-1185">Reference proteome</keyword>
<accession>A0A841CRK2</accession>
<organism evidence="2 3">
    <name type="scientific">Saccharothrix tamanrassetensis</name>
    <dbReference type="NCBI Taxonomy" id="1051531"/>
    <lineage>
        <taxon>Bacteria</taxon>
        <taxon>Bacillati</taxon>
        <taxon>Actinomycetota</taxon>
        <taxon>Actinomycetes</taxon>
        <taxon>Pseudonocardiales</taxon>
        <taxon>Pseudonocardiaceae</taxon>
        <taxon>Saccharothrix</taxon>
    </lineage>
</organism>
<sequence length="243" mass="24677">MISVAALPVTRTQPTSEVTGPPVVLIHGFAASGTGDWPAERWAGPLAAAGRETVVVHLPGHAGGPAVDSADEVTTGHLLRRLAEGIGSAEVDVVGYSLGARLAWDLAATRAVAVRRLVLGGLSPVEPFAAVDLAAARAALRGGPQPADPLTGFITGMVSGEGQDAESLLRLVEGLAREPFDPAARAPEVPTLFVAGQEDPMAGGIEQVVARVPGARLQHVPGDHLGALAGDDLRAAVFGFLGV</sequence>
<reference evidence="2 3" key="1">
    <citation type="submission" date="2020-08" db="EMBL/GenBank/DDBJ databases">
        <title>Genomic Encyclopedia of Type Strains, Phase III (KMG-III): the genomes of soil and plant-associated and newly described type strains.</title>
        <authorList>
            <person name="Whitman W."/>
        </authorList>
    </citation>
    <scope>NUCLEOTIDE SEQUENCE [LARGE SCALE GENOMIC DNA]</scope>
    <source>
        <strain evidence="2 3">CECT 8640</strain>
    </source>
</reference>
<dbReference type="Proteomes" id="UP000547510">
    <property type="component" value="Unassembled WGS sequence"/>
</dbReference>
<gene>
    <name evidence="2" type="ORF">FHS29_005275</name>
</gene>
<dbReference type="PANTHER" id="PTHR43194:SF5">
    <property type="entry name" value="PIMELOYL-[ACYL-CARRIER PROTEIN] METHYL ESTER ESTERASE"/>
    <property type="match status" value="1"/>
</dbReference>
<dbReference type="InterPro" id="IPR000073">
    <property type="entry name" value="AB_hydrolase_1"/>
</dbReference>
<dbReference type="Pfam" id="PF12697">
    <property type="entry name" value="Abhydrolase_6"/>
    <property type="match status" value="1"/>
</dbReference>
<evidence type="ECO:0000259" key="1">
    <source>
        <dbReference type="Pfam" id="PF12697"/>
    </source>
</evidence>
<dbReference type="Gene3D" id="3.40.50.1820">
    <property type="entry name" value="alpha/beta hydrolase"/>
    <property type="match status" value="1"/>
</dbReference>
<dbReference type="EMBL" id="JACHJN010000008">
    <property type="protein sequence ID" value="MBB5958667.1"/>
    <property type="molecule type" value="Genomic_DNA"/>
</dbReference>
<proteinExistence type="predicted"/>
<protein>
    <submittedName>
        <fullName evidence="2">Pimeloyl-ACP methyl ester carboxylesterase</fullName>
    </submittedName>
</protein>
<name>A0A841CRK2_9PSEU</name>
<dbReference type="PANTHER" id="PTHR43194">
    <property type="entry name" value="HYDROLASE ALPHA/BETA FOLD FAMILY"/>
    <property type="match status" value="1"/>
</dbReference>
<comment type="caution">
    <text evidence="2">The sequence shown here is derived from an EMBL/GenBank/DDBJ whole genome shotgun (WGS) entry which is preliminary data.</text>
</comment>
<dbReference type="SUPFAM" id="SSF53474">
    <property type="entry name" value="alpha/beta-Hydrolases"/>
    <property type="match status" value="1"/>
</dbReference>
<dbReference type="GO" id="GO:0003824">
    <property type="term" value="F:catalytic activity"/>
    <property type="evidence" value="ECO:0007669"/>
    <property type="project" value="UniProtKB-ARBA"/>
</dbReference>
<dbReference type="AlphaFoldDB" id="A0A841CRK2"/>
<dbReference type="InterPro" id="IPR050228">
    <property type="entry name" value="Carboxylesterase_BioH"/>
</dbReference>